<dbReference type="EMBL" id="BMAW01028032">
    <property type="protein sequence ID" value="GFU05269.1"/>
    <property type="molecule type" value="Genomic_DNA"/>
</dbReference>
<keyword evidence="2" id="KW-1185">Reference proteome</keyword>
<dbReference type="AlphaFoldDB" id="A0A8X6Q3X4"/>
<proteinExistence type="predicted"/>
<name>A0A8X6Q3X4_NEPPI</name>
<evidence type="ECO:0000313" key="2">
    <source>
        <dbReference type="Proteomes" id="UP000887013"/>
    </source>
</evidence>
<dbReference type="Proteomes" id="UP000887013">
    <property type="component" value="Unassembled WGS sequence"/>
</dbReference>
<organism evidence="1 2">
    <name type="scientific">Nephila pilipes</name>
    <name type="common">Giant wood spider</name>
    <name type="synonym">Nephila maculata</name>
    <dbReference type="NCBI Taxonomy" id="299642"/>
    <lineage>
        <taxon>Eukaryota</taxon>
        <taxon>Metazoa</taxon>
        <taxon>Ecdysozoa</taxon>
        <taxon>Arthropoda</taxon>
        <taxon>Chelicerata</taxon>
        <taxon>Arachnida</taxon>
        <taxon>Araneae</taxon>
        <taxon>Araneomorphae</taxon>
        <taxon>Entelegynae</taxon>
        <taxon>Araneoidea</taxon>
        <taxon>Nephilidae</taxon>
        <taxon>Nephila</taxon>
    </lineage>
</organism>
<reference evidence="1" key="1">
    <citation type="submission" date="2020-08" db="EMBL/GenBank/DDBJ databases">
        <title>Multicomponent nature underlies the extraordinary mechanical properties of spider dragline silk.</title>
        <authorList>
            <person name="Kono N."/>
            <person name="Nakamura H."/>
            <person name="Mori M."/>
            <person name="Yoshida Y."/>
            <person name="Ohtoshi R."/>
            <person name="Malay A.D."/>
            <person name="Moran D.A.P."/>
            <person name="Tomita M."/>
            <person name="Numata K."/>
            <person name="Arakawa K."/>
        </authorList>
    </citation>
    <scope>NUCLEOTIDE SEQUENCE</scope>
</reference>
<accession>A0A8X6Q3X4</accession>
<protein>
    <submittedName>
        <fullName evidence="1">Uncharacterized protein</fullName>
    </submittedName>
</protein>
<evidence type="ECO:0000313" key="1">
    <source>
        <dbReference type="EMBL" id="GFU05269.1"/>
    </source>
</evidence>
<sequence>MVLSKMLFQSLRKQMWRLYITQCARKIFGQMVAERTFLNIRRGREKHDGRECERKPSSPERNVTHYLSAPRDRASVKDGCVVPPLLCLYLAERINERRVLCGPVPGQRSGSSPFTSGRRILISPPRACLFAQKSVMCAH</sequence>
<comment type="caution">
    <text evidence="1">The sequence shown here is derived from an EMBL/GenBank/DDBJ whole genome shotgun (WGS) entry which is preliminary data.</text>
</comment>
<gene>
    <name evidence="1" type="ORF">NPIL_636341</name>
</gene>